<dbReference type="OrthoDB" id="9768177at2"/>
<evidence type="ECO:0000256" key="3">
    <source>
        <dbReference type="ARBA" id="ARBA00022452"/>
    </source>
</evidence>
<dbReference type="PROSITE" id="PS52016">
    <property type="entry name" value="TONB_DEPENDENT_REC_3"/>
    <property type="match status" value="1"/>
</dbReference>
<dbReference type="Gene3D" id="2.60.40.1120">
    <property type="entry name" value="Carboxypeptidase-like, regulatory domain"/>
    <property type="match status" value="1"/>
</dbReference>
<reference evidence="9 10" key="1">
    <citation type="journal article" date="2013" name="Appl. Environ. Microbiol.">
        <title>The genome of the alga-associated marine flavobacterium Formosa agariphila KMM 3901T reveals a broad potential for degradation of algal polysaccharides.</title>
        <authorList>
            <person name="Mann A.J."/>
            <person name="Hahnke R.L."/>
            <person name="Huang S."/>
            <person name="Werner J."/>
            <person name="Xing P."/>
            <person name="Barbeyron T."/>
            <person name="Huettel B."/>
            <person name="Stueber K."/>
            <person name="Reinhardt R."/>
            <person name="Harder J."/>
            <person name="Gloeckner F.O."/>
            <person name="Amann R.I."/>
            <person name="Teeling H."/>
        </authorList>
    </citation>
    <scope>NUCLEOTIDE SEQUENCE [LARGE SCALE GENOMIC DNA]</scope>
    <source>
        <strain evidence="10">DSM 15362 / KCTC 12365 / LMG 23005 / KMM 3901</strain>
    </source>
</reference>
<keyword evidence="10" id="KW-1185">Reference proteome</keyword>
<evidence type="ECO:0000256" key="6">
    <source>
        <dbReference type="ARBA" id="ARBA00023237"/>
    </source>
</evidence>
<dbReference type="NCBIfam" id="TIGR04056">
    <property type="entry name" value="OMP_RagA_SusC"/>
    <property type="match status" value="1"/>
</dbReference>
<dbReference type="STRING" id="1347342.BN863_18530"/>
<dbReference type="AlphaFoldDB" id="T2KLD9"/>
<dbReference type="PATRIC" id="fig|1347342.6.peg.1857"/>
<dbReference type="SUPFAM" id="SSF49464">
    <property type="entry name" value="Carboxypeptidase regulatory domain-like"/>
    <property type="match status" value="1"/>
</dbReference>
<evidence type="ECO:0000256" key="2">
    <source>
        <dbReference type="ARBA" id="ARBA00022448"/>
    </source>
</evidence>
<dbReference type="SUPFAM" id="SSF56935">
    <property type="entry name" value="Porins"/>
    <property type="match status" value="1"/>
</dbReference>
<evidence type="ECO:0000256" key="7">
    <source>
        <dbReference type="PROSITE-ProRule" id="PRU01360"/>
    </source>
</evidence>
<dbReference type="EMBL" id="HG315671">
    <property type="protein sequence ID" value="CDF79565.1"/>
    <property type="molecule type" value="Genomic_DNA"/>
</dbReference>
<organism evidence="9 10">
    <name type="scientific">Formosa agariphila (strain DSM 15362 / KCTC 12365 / LMG 23005 / KMM 3901 / M-2Alg 35-1)</name>
    <dbReference type="NCBI Taxonomy" id="1347342"/>
    <lineage>
        <taxon>Bacteria</taxon>
        <taxon>Pseudomonadati</taxon>
        <taxon>Bacteroidota</taxon>
        <taxon>Flavobacteriia</taxon>
        <taxon>Flavobacteriales</taxon>
        <taxon>Flavobacteriaceae</taxon>
        <taxon>Formosa</taxon>
    </lineage>
</organism>
<dbReference type="InterPro" id="IPR039426">
    <property type="entry name" value="TonB-dep_rcpt-like"/>
</dbReference>
<proteinExistence type="inferred from homology"/>
<dbReference type="InterPro" id="IPR012910">
    <property type="entry name" value="Plug_dom"/>
</dbReference>
<evidence type="ECO:0000256" key="4">
    <source>
        <dbReference type="ARBA" id="ARBA00022692"/>
    </source>
</evidence>
<feature type="domain" description="TonB-dependent receptor plug" evidence="8">
    <location>
        <begin position="213"/>
        <end position="332"/>
    </location>
</feature>
<dbReference type="InterPro" id="IPR023996">
    <property type="entry name" value="TonB-dep_OMP_SusC/RagA"/>
</dbReference>
<comment type="similarity">
    <text evidence="7">Belongs to the TonB-dependent receptor family.</text>
</comment>
<dbReference type="Gene3D" id="2.40.170.20">
    <property type="entry name" value="TonB-dependent receptor, beta-barrel domain"/>
    <property type="match status" value="1"/>
</dbReference>
<keyword evidence="4 7" id="KW-0812">Transmembrane</keyword>
<evidence type="ECO:0000256" key="1">
    <source>
        <dbReference type="ARBA" id="ARBA00004571"/>
    </source>
</evidence>
<keyword evidence="2 7" id="KW-0813">Transport</keyword>
<dbReference type="InterPro" id="IPR023997">
    <property type="entry name" value="TonB-dep_OMP_SusC/RagA_CS"/>
</dbReference>
<dbReference type="GO" id="GO:0009279">
    <property type="term" value="C:cell outer membrane"/>
    <property type="evidence" value="ECO:0007669"/>
    <property type="project" value="UniProtKB-SubCell"/>
</dbReference>
<name>T2KLD9_FORAG</name>
<gene>
    <name evidence="9" type="ORF">BN863_18530</name>
</gene>
<dbReference type="RefSeq" id="WP_038529828.1">
    <property type="nucleotide sequence ID" value="NZ_HG315671.1"/>
</dbReference>
<keyword evidence="6 7" id="KW-0998">Cell outer membrane</keyword>
<dbReference type="Gene3D" id="2.170.130.10">
    <property type="entry name" value="TonB-dependent receptor, plug domain"/>
    <property type="match status" value="1"/>
</dbReference>
<dbReference type="Proteomes" id="UP000016160">
    <property type="component" value="Chromosome"/>
</dbReference>
<evidence type="ECO:0000259" key="8">
    <source>
        <dbReference type="Pfam" id="PF07715"/>
    </source>
</evidence>
<evidence type="ECO:0000313" key="9">
    <source>
        <dbReference type="EMBL" id="CDF79565.1"/>
    </source>
</evidence>
<dbReference type="HOGENOM" id="CLU_004317_0_2_10"/>
<keyword evidence="9" id="KW-0675">Receptor</keyword>
<keyword evidence="5 7" id="KW-0472">Membrane</keyword>
<dbReference type="InterPro" id="IPR036942">
    <property type="entry name" value="Beta-barrel_TonB_sf"/>
</dbReference>
<dbReference type="Pfam" id="PF13715">
    <property type="entry name" value="CarbopepD_reg_2"/>
    <property type="match status" value="1"/>
</dbReference>
<evidence type="ECO:0000256" key="5">
    <source>
        <dbReference type="ARBA" id="ARBA00023136"/>
    </source>
</evidence>
<dbReference type="Pfam" id="PF07715">
    <property type="entry name" value="Plug"/>
    <property type="match status" value="1"/>
</dbReference>
<accession>T2KLD9</accession>
<keyword evidence="3 7" id="KW-1134">Transmembrane beta strand</keyword>
<dbReference type="eggNOG" id="COG4771">
    <property type="taxonomic scope" value="Bacteria"/>
</dbReference>
<dbReference type="NCBIfam" id="TIGR04057">
    <property type="entry name" value="SusC_RagA_signa"/>
    <property type="match status" value="1"/>
</dbReference>
<dbReference type="InterPro" id="IPR037066">
    <property type="entry name" value="Plug_dom_sf"/>
</dbReference>
<sequence length="1143" mass="126908">MKTFIFFFSMSLFSLTPKNGFSQGAKIEIESSRVVSVDEVFELIKNQTDYTFIYRADLFENYPKVTLKKGTVKAQVLLEKTLSNGSFSYEFAQENTIIIKSKISEDELVAKVDNDDEVQSIINGVVVDENGVPLPGVTILLKGTHKGTTTDFDGNFKINLTGSTETPILVFTFIGYEKQEVNIGTKTSITVKMKPELSGLDEVVVIGYGTSTVRDATGVIARIQSEDIENAPMATTVESLIQGKASGVNVQIQSASPTSPVSVVIRGMSSLDGDNQPLWVIDGVPQESTVNRPNYDPVTPLADLNLEEIESIDILKDASATAVYGSRAAHGVIIITSKKGKRNTKPVFQFSTNISQSITDYNAFEYFDGPQYESFMEAAYREQIITNGWTGDSDQFFDEQAFFNLNTSEYDASDLTLLPTAFYGGDTDWQEEVSQNPFNVKHDLSVSGGSELTTFYVALGIVENDGVVKSGYNNGYNGSVRLDTKLSDRLTFGINLRGSTRDASNKDGLLTVVNRIRPDLKPYNEDGSLYYSYYVENPFTAILNENSSKTNSLNTTAYLEYEVIKGLRWRSSFTNAYADSEYLSFNYAGTYQTELSERRWRSSKRNRDLFDNTLTFAKLIGDKHDITALLGYSLEKYSTSSYSIYAEDFADDDLLNNFGSHASVPIVSESKGESALIGQFARVHYKYDDRYIISGTIRRDGSSRFGSDRQWGTFPSGALAWIVSEENFMNSNNMKKYLSYLKLRTSIGITGSTGGLGYSDWATGIQAETYNDSPAISPSSLGNPHLQWEETTMFDLGLDFSILNDRVSGSVGIYKKHSDKLIYDNDIPWSSSERYTSANIAAMKANGVEVSLRADVFRTKNDRLTFNFNWATNKSTVEKITGNLDQLIFYSYDTRMILNVGDEIGDWYGYQTAGRFYATAEDSYSFRNSLDEYGNQEPYVSETEGKGDMIYVDQNGDGIITADDDRVSLGSSIPDGYGGFGLNYTHKNFNISANFSYAYGHLRHWTAARDFVRYGMRDYNSSVNLAGETSVVLSPEEASFPRVLGTSIGGNGQFSDFFLHDASYLRLNALAMSYNLPREIFRNTVLKSLTLNFRASNLFTITDYPGFRPDGGSILSSVGTASAEDSSTYPDASVYSLGLIVKF</sequence>
<protein>
    <submittedName>
        <fullName evidence="9">TonB-dependent receptor</fullName>
    </submittedName>
</protein>
<evidence type="ECO:0000313" key="10">
    <source>
        <dbReference type="Proteomes" id="UP000016160"/>
    </source>
</evidence>
<comment type="subcellular location">
    <subcellularLocation>
        <location evidence="1 7">Cell outer membrane</location>
        <topology evidence="1 7">Multi-pass membrane protein</topology>
    </subcellularLocation>
</comment>
<dbReference type="InterPro" id="IPR008969">
    <property type="entry name" value="CarboxyPept-like_regulatory"/>
</dbReference>